<dbReference type="GO" id="GO:0003735">
    <property type="term" value="F:structural constituent of ribosome"/>
    <property type="evidence" value="ECO:0007669"/>
    <property type="project" value="InterPro"/>
</dbReference>
<evidence type="ECO:0000313" key="6">
    <source>
        <dbReference type="EMBL" id="KKQ90967.1"/>
    </source>
</evidence>
<dbReference type="GO" id="GO:0022625">
    <property type="term" value="C:cytosolic large ribosomal subunit"/>
    <property type="evidence" value="ECO:0007669"/>
    <property type="project" value="TreeGrafter"/>
</dbReference>
<dbReference type="PANTHER" id="PTHR11761">
    <property type="entry name" value="50S/60S RIBOSOMAL PROTEIN L14/L23"/>
    <property type="match status" value="1"/>
</dbReference>
<keyword evidence="1 3" id="KW-0689">Ribosomal protein</keyword>
<comment type="function">
    <text evidence="3 5">Binds to 23S rRNA. Forms part of two intersubunit bridges in the 70S ribosome.</text>
</comment>
<keyword evidence="2 3" id="KW-0687">Ribonucleoprotein</keyword>
<comment type="caution">
    <text evidence="6">The sequence shown here is derived from an EMBL/GenBank/DDBJ whole genome shotgun (WGS) entry which is preliminary data.</text>
</comment>
<keyword evidence="3 5" id="KW-0699">rRNA-binding</keyword>
<dbReference type="PROSITE" id="PS00049">
    <property type="entry name" value="RIBOSOMAL_L14"/>
    <property type="match status" value="1"/>
</dbReference>
<dbReference type="PATRIC" id="fig|1618332.3.peg.89"/>
<dbReference type="SMART" id="SM01374">
    <property type="entry name" value="Ribosomal_L14"/>
    <property type="match status" value="1"/>
</dbReference>
<gene>
    <name evidence="3" type="primary">rplN</name>
    <name evidence="6" type="ORF">UT15_C0002G0040</name>
</gene>
<dbReference type="SUPFAM" id="SSF50193">
    <property type="entry name" value="Ribosomal protein L14"/>
    <property type="match status" value="1"/>
</dbReference>
<evidence type="ECO:0000256" key="4">
    <source>
        <dbReference type="RuleBase" id="RU003949"/>
    </source>
</evidence>
<dbReference type="NCBIfam" id="TIGR01067">
    <property type="entry name" value="rplN_bact"/>
    <property type="match status" value="1"/>
</dbReference>
<evidence type="ECO:0000313" key="7">
    <source>
        <dbReference type="Proteomes" id="UP000033862"/>
    </source>
</evidence>
<dbReference type="PANTHER" id="PTHR11761:SF3">
    <property type="entry name" value="LARGE RIBOSOMAL SUBUNIT PROTEIN UL14M"/>
    <property type="match status" value="1"/>
</dbReference>
<dbReference type="InterPro" id="IPR019972">
    <property type="entry name" value="Ribosomal_uL14_CS"/>
</dbReference>
<dbReference type="EMBL" id="LBVS01000002">
    <property type="protein sequence ID" value="KKQ90967.1"/>
    <property type="molecule type" value="Genomic_DNA"/>
</dbReference>
<evidence type="ECO:0000256" key="5">
    <source>
        <dbReference type="RuleBase" id="RU003950"/>
    </source>
</evidence>
<organism evidence="6 7">
    <name type="scientific">Berkelbacteria bacterium GW2011_GWA1_39_10</name>
    <dbReference type="NCBI Taxonomy" id="1618332"/>
    <lineage>
        <taxon>Bacteria</taxon>
        <taxon>Candidatus Berkelbacteria</taxon>
    </lineage>
</organism>
<dbReference type="STRING" id="1618332.UT15_C0002G0040"/>
<protein>
    <recommendedName>
        <fullName evidence="3">Large ribosomal subunit protein uL14</fullName>
    </recommendedName>
</protein>
<dbReference type="GO" id="GO:0006412">
    <property type="term" value="P:translation"/>
    <property type="evidence" value="ECO:0007669"/>
    <property type="project" value="UniProtKB-UniRule"/>
</dbReference>
<dbReference type="CDD" id="cd00337">
    <property type="entry name" value="Ribosomal_uL14"/>
    <property type="match status" value="1"/>
</dbReference>
<proteinExistence type="inferred from homology"/>
<dbReference type="GO" id="GO:0070180">
    <property type="term" value="F:large ribosomal subunit rRNA binding"/>
    <property type="evidence" value="ECO:0007669"/>
    <property type="project" value="TreeGrafter"/>
</dbReference>
<accession>A0A0G0LIS4</accession>
<dbReference type="HAMAP" id="MF_01367">
    <property type="entry name" value="Ribosomal_uL14"/>
    <property type="match status" value="1"/>
</dbReference>
<dbReference type="InterPro" id="IPR036853">
    <property type="entry name" value="Ribosomal_uL14_sf"/>
</dbReference>
<keyword evidence="3 5" id="KW-0694">RNA-binding</keyword>
<comment type="similarity">
    <text evidence="3 4">Belongs to the universal ribosomal protein uL14 family.</text>
</comment>
<reference evidence="6 7" key="1">
    <citation type="journal article" date="2015" name="Nature">
        <title>rRNA introns, odd ribosomes, and small enigmatic genomes across a large radiation of phyla.</title>
        <authorList>
            <person name="Brown C.T."/>
            <person name="Hug L.A."/>
            <person name="Thomas B.C."/>
            <person name="Sharon I."/>
            <person name="Castelle C.J."/>
            <person name="Singh A."/>
            <person name="Wilkins M.J."/>
            <person name="Williams K.H."/>
            <person name="Banfield J.F."/>
        </authorList>
    </citation>
    <scope>NUCLEOTIDE SEQUENCE [LARGE SCALE GENOMIC DNA]</scope>
</reference>
<name>A0A0G0LIS4_9BACT</name>
<dbReference type="InterPro" id="IPR005745">
    <property type="entry name" value="Ribosomal_uL14_bac-type"/>
</dbReference>
<evidence type="ECO:0000256" key="2">
    <source>
        <dbReference type="ARBA" id="ARBA00023274"/>
    </source>
</evidence>
<dbReference type="Gene3D" id="2.40.150.20">
    <property type="entry name" value="Ribosomal protein L14"/>
    <property type="match status" value="1"/>
</dbReference>
<dbReference type="Proteomes" id="UP000033862">
    <property type="component" value="Unassembled WGS sequence"/>
</dbReference>
<comment type="subunit">
    <text evidence="3">Part of the 50S ribosomal subunit. Forms a cluster with proteins L3 and L19. In the 70S ribosome, L14 and L19 interact and together make contacts with the 16S rRNA in bridges B5 and B8.</text>
</comment>
<dbReference type="InterPro" id="IPR000218">
    <property type="entry name" value="Ribosomal_uL14"/>
</dbReference>
<dbReference type="Pfam" id="PF00238">
    <property type="entry name" value="Ribosomal_L14"/>
    <property type="match status" value="1"/>
</dbReference>
<sequence length="122" mass="13091">MIQSYTRLNVADNSGAREVMVIRVVGGGKAAAATIGNIIIGSVKSATAHTQVKKKEVIRGVIVRLRKPIKRPDGTSVRFDDNAVVLINPDKTPRGSRIFGPVGKELKDLGFGRIISMALEVL</sequence>
<evidence type="ECO:0000256" key="3">
    <source>
        <dbReference type="HAMAP-Rule" id="MF_01367"/>
    </source>
</evidence>
<evidence type="ECO:0000256" key="1">
    <source>
        <dbReference type="ARBA" id="ARBA00022980"/>
    </source>
</evidence>
<dbReference type="AlphaFoldDB" id="A0A0G0LIS4"/>